<sequence>MFRTDNMAKPEGESPDETSVSEFKPFDEVKTQIKKKYAFQRTRNNCKQNDC</sequence>
<reference evidence="2 3" key="1">
    <citation type="submission" date="2014-10" db="EMBL/GenBank/DDBJ databases">
        <title>Draft genome of anammox bacterium scalindua brodae, obtained using differential coverage binning of sequence data from two enrichment reactors.</title>
        <authorList>
            <person name="Speth D.R."/>
            <person name="Russ L."/>
            <person name="Kartal B."/>
            <person name="Op den Camp H.J."/>
            <person name="Dutilh B.E."/>
            <person name="Jetten M.S."/>
        </authorList>
    </citation>
    <scope>NUCLEOTIDE SEQUENCE [LARGE SCALE GENOMIC DNA]</scope>
    <source>
        <strain evidence="2">RU1</strain>
    </source>
</reference>
<name>A0A0B0EKV4_9BACT</name>
<dbReference type="Proteomes" id="UP000030652">
    <property type="component" value="Unassembled WGS sequence"/>
</dbReference>
<organism evidence="2 3">
    <name type="scientific">Candidatus Scalindua brodae</name>
    <dbReference type="NCBI Taxonomy" id="237368"/>
    <lineage>
        <taxon>Bacteria</taxon>
        <taxon>Pseudomonadati</taxon>
        <taxon>Planctomycetota</taxon>
        <taxon>Candidatus Brocadiia</taxon>
        <taxon>Candidatus Brocadiales</taxon>
        <taxon>Candidatus Scalinduaceae</taxon>
        <taxon>Candidatus Scalindua</taxon>
    </lineage>
</organism>
<feature type="region of interest" description="Disordered" evidence="1">
    <location>
        <begin position="1"/>
        <end position="25"/>
    </location>
</feature>
<protein>
    <submittedName>
        <fullName evidence="2">Uncharacterized protein</fullName>
    </submittedName>
</protein>
<evidence type="ECO:0000313" key="2">
    <source>
        <dbReference type="EMBL" id="KHE93692.1"/>
    </source>
</evidence>
<dbReference type="EMBL" id="JRYO01000041">
    <property type="protein sequence ID" value="KHE93692.1"/>
    <property type="molecule type" value="Genomic_DNA"/>
</dbReference>
<comment type="caution">
    <text evidence="2">The sequence shown here is derived from an EMBL/GenBank/DDBJ whole genome shotgun (WGS) entry which is preliminary data.</text>
</comment>
<proteinExistence type="predicted"/>
<evidence type="ECO:0000256" key="1">
    <source>
        <dbReference type="SAM" id="MobiDB-lite"/>
    </source>
</evidence>
<accession>A0A0B0EKV4</accession>
<dbReference type="AlphaFoldDB" id="A0A0B0EKV4"/>
<gene>
    <name evidence="2" type="ORF">SCABRO_00559</name>
</gene>
<evidence type="ECO:0000313" key="3">
    <source>
        <dbReference type="Proteomes" id="UP000030652"/>
    </source>
</evidence>
<feature type="compositionally biased region" description="Basic and acidic residues" evidence="1">
    <location>
        <begin position="1"/>
        <end position="12"/>
    </location>
</feature>